<dbReference type="InterPro" id="IPR035899">
    <property type="entry name" value="DBL_dom_sf"/>
</dbReference>
<name>A0A9P7KFJ5_9AGAR</name>
<dbReference type="InterPro" id="IPR001849">
    <property type="entry name" value="PH_domain"/>
</dbReference>
<feature type="non-terminal residue" evidence="5">
    <location>
        <position position="1"/>
    </location>
</feature>
<accession>A0A9P7KFJ5</accession>
<dbReference type="OrthoDB" id="2272012at2759"/>
<dbReference type="SUPFAM" id="SSF50729">
    <property type="entry name" value="PH domain-like"/>
    <property type="match status" value="1"/>
</dbReference>
<dbReference type="InterPro" id="IPR011993">
    <property type="entry name" value="PH-like_dom_sf"/>
</dbReference>
<dbReference type="PROSITE" id="PS50003">
    <property type="entry name" value="PH_DOMAIN"/>
    <property type="match status" value="1"/>
</dbReference>
<dbReference type="SMART" id="SM00325">
    <property type="entry name" value="RhoGEF"/>
    <property type="match status" value="1"/>
</dbReference>
<dbReference type="GO" id="GO:0005085">
    <property type="term" value="F:guanyl-nucleotide exchange factor activity"/>
    <property type="evidence" value="ECO:0007669"/>
    <property type="project" value="UniProtKB-KW"/>
</dbReference>
<dbReference type="AlphaFoldDB" id="A0A9P7KFJ5"/>
<dbReference type="EMBL" id="JABCKI010000470">
    <property type="protein sequence ID" value="KAG5650366.1"/>
    <property type="molecule type" value="Genomic_DNA"/>
</dbReference>
<evidence type="ECO:0000259" key="2">
    <source>
        <dbReference type="PROSITE" id="PS50003"/>
    </source>
</evidence>
<dbReference type="InterPro" id="IPR001180">
    <property type="entry name" value="CNH_dom"/>
</dbReference>
<organism evidence="5 6">
    <name type="scientific">Sphagnurus paluster</name>
    <dbReference type="NCBI Taxonomy" id="117069"/>
    <lineage>
        <taxon>Eukaryota</taxon>
        <taxon>Fungi</taxon>
        <taxon>Dikarya</taxon>
        <taxon>Basidiomycota</taxon>
        <taxon>Agaricomycotina</taxon>
        <taxon>Agaricomycetes</taxon>
        <taxon>Agaricomycetidae</taxon>
        <taxon>Agaricales</taxon>
        <taxon>Tricholomatineae</taxon>
        <taxon>Lyophyllaceae</taxon>
        <taxon>Sphagnurus</taxon>
    </lineage>
</organism>
<evidence type="ECO:0000313" key="6">
    <source>
        <dbReference type="Proteomes" id="UP000717328"/>
    </source>
</evidence>
<comment type="caution">
    <text evidence="5">The sequence shown here is derived from an EMBL/GenBank/DDBJ whole genome shotgun (WGS) entry which is preliminary data.</text>
</comment>
<dbReference type="InterPro" id="IPR000219">
    <property type="entry name" value="DH_dom"/>
</dbReference>
<reference evidence="5" key="2">
    <citation type="submission" date="2021-10" db="EMBL/GenBank/DDBJ databases">
        <title>Phylogenomics reveals ancestral predisposition of the termite-cultivated fungus Termitomyces towards a domesticated lifestyle.</title>
        <authorList>
            <person name="Auxier B."/>
            <person name="Grum-Grzhimaylo A."/>
            <person name="Cardenas M.E."/>
            <person name="Lodge J.D."/>
            <person name="Laessoe T."/>
            <person name="Pedersen O."/>
            <person name="Smith M.E."/>
            <person name="Kuyper T.W."/>
            <person name="Franco-Molano E.A."/>
            <person name="Baroni T.J."/>
            <person name="Aanen D.K."/>
        </authorList>
    </citation>
    <scope>NUCLEOTIDE SEQUENCE</scope>
    <source>
        <strain evidence="5">D49</strain>
    </source>
</reference>
<dbReference type="PANTHER" id="PTHR46572">
    <property type="entry name" value="RHO1 GDP-GTP EXCHANGE PROTEIN 1-RELATED"/>
    <property type="match status" value="1"/>
</dbReference>
<dbReference type="PROSITE" id="PS50010">
    <property type="entry name" value="DH_2"/>
    <property type="match status" value="1"/>
</dbReference>
<dbReference type="SUPFAM" id="SSF48065">
    <property type="entry name" value="DBL homology domain (DH-domain)"/>
    <property type="match status" value="1"/>
</dbReference>
<reference evidence="5" key="1">
    <citation type="submission" date="2021-02" db="EMBL/GenBank/DDBJ databases">
        <authorList>
            <person name="Nieuwenhuis M."/>
            <person name="Van De Peppel L.J.J."/>
        </authorList>
    </citation>
    <scope>NUCLEOTIDE SEQUENCE</scope>
    <source>
        <strain evidence="5">D49</strain>
    </source>
</reference>
<dbReference type="PROSITE" id="PS50219">
    <property type="entry name" value="CNH"/>
    <property type="match status" value="1"/>
</dbReference>
<dbReference type="Pfam" id="PF00780">
    <property type="entry name" value="CNH"/>
    <property type="match status" value="1"/>
</dbReference>
<gene>
    <name evidence="5" type="ORF">H0H81_012481</name>
</gene>
<dbReference type="PROSITE" id="PS00741">
    <property type="entry name" value="DH_1"/>
    <property type="match status" value="1"/>
</dbReference>
<dbReference type="PANTHER" id="PTHR46572:SF1">
    <property type="entry name" value="RHO1 GUANINE NUCLEOTIDE EXCHANGE FACTOR TUS1"/>
    <property type="match status" value="1"/>
</dbReference>
<feature type="domain" description="CNH" evidence="4">
    <location>
        <begin position="291"/>
        <end position="593"/>
    </location>
</feature>
<evidence type="ECO:0000256" key="1">
    <source>
        <dbReference type="ARBA" id="ARBA00022658"/>
    </source>
</evidence>
<feature type="domain" description="PH" evidence="2">
    <location>
        <begin position="235"/>
        <end position="365"/>
    </location>
</feature>
<dbReference type="InterPro" id="IPR052233">
    <property type="entry name" value="Rho-type_GEFs"/>
</dbReference>
<dbReference type="Pfam" id="PF00621">
    <property type="entry name" value="RhoGEF"/>
    <property type="match status" value="1"/>
</dbReference>
<dbReference type="InterPro" id="IPR001331">
    <property type="entry name" value="GDS_CDC24_CS"/>
</dbReference>
<evidence type="ECO:0000259" key="3">
    <source>
        <dbReference type="PROSITE" id="PS50010"/>
    </source>
</evidence>
<protein>
    <submittedName>
        <fullName evidence="5">Uncharacterized protein</fullName>
    </submittedName>
</protein>
<dbReference type="Gene3D" id="1.20.900.10">
    <property type="entry name" value="Dbl homology (DH) domain"/>
    <property type="match status" value="2"/>
</dbReference>
<keyword evidence="6" id="KW-1185">Reference proteome</keyword>
<feature type="domain" description="DH" evidence="3">
    <location>
        <begin position="1"/>
        <end position="200"/>
    </location>
</feature>
<evidence type="ECO:0000259" key="4">
    <source>
        <dbReference type="PROSITE" id="PS50219"/>
    </source>
</evidence>
<evidence type="ECO:0000313" key="5">
    <source>
        <dbReference type="EMBL" id="KAG5650366.1"/>
    </source>
</evidence>
<dbReference type="Proteomes" id="UP000717328">
    <property type="component" value="Unassembled WGS sequence"/>
</dbReference>
<dbReference type="Gene3D" id="2.30.29.30">
    <property type="entry name" value="Pleckstrin-homology domain (PH domain)/Phosphotyrosine-binding domain (PTB)"/>
    <property type="match status" value="1"/>
</dbReference>
<sequence length="644" mass="72810">HFYDASENLSRQLSDLSLDSEESLRMFQAGNLIESDQAWHRLVPPEAQDALGKQEVQRQSVIFEVFKSEREYVDDLEAVDSLWLTAGTEDYVAALGNDFRPAYDTYIKHYPLSESYHRTELKRNPAYRKFVQSVASDPRIRKRDLITFLSRPVTRLPRLKLLLEQILKLTPDAEFEHPDRETLPIILSILGDFIKATQPGIEAAESKVKFWALCESLVFQRGEIIELDQYDESRTLVYSGPLTREGRSDSGWSAQTLELTGSLLDNYFILTRDDKRANGSVRRTIASRPLPLSYLRLGSFEAPAQTRKEKAEDGGLLDSFRSSTVTVYPFTIYHASSRSSRRYTFYVASDGIRKRWQSALIDAIAVHKARQEGNMWFYQRSLTDGFFRVTGPRVVNGSNVRLSGRITSAVPFSEILHSSKSSISTNIIKQCRMSGYVPRDAFDISPLLKTVGICSKEDIVIIDPVNLTSSKHLVVPDLREASSKPHIQALKASLEDAKPLGLVPLPDNPHTKEKEILVVFDTVGCYITRQGVPCRSAGYIRWETNAAAFAERGHHIFLFSPRFIEIRNVITGLIVQVMEGADIRLIHKSPYKDKNDDILVAMRGSKDDKDGVSETIVRLTETSAIQPPTPVVANYPSAWDEWDM</sequence>
<proteinExistence type="predicted"/>
<dbReference type="GO" id="GO:0035556">
    <property type="term" value="P:intracellular signal transduction"/>
    <property type="evidence" value="ECO:0007669"/>
    <property type="project" value="InterPro"/>
</dbReference>
<keyword evidence="1" id="KW-0344">Guanine-nucleotide releasing factor</keyword>